<protein>
    <recommendedName>
        <fullName evidence="2">LysR substrate-binding domain-containing protein</fullName>
    </recommendedName>
</protein>
<name>A0A6L9UFD7_9HYPH</name>
<evidence type="ECO:0000256" key="1">
    <source>
        <dbReference type="ARBA" id="ARBA00009437"/>
    </source>
</evidence>
<dbReference type="PANTHER" id="PTHR30537">
    <property type="entry name" value="HTH-TYPE TRANSCRIPTIONAL REGULATOR"/>
    <property type="match status" value="1"/>
</dbReference>
<accession>A0A6L9UFD7</accession>
<dbReference type="Pfam" id="PF03466">
    <property type="entry name" value="LysR_substrate"/>
    <property type="match status" value="1"/>
</dbReference>
<dbReference type="EMBL" id="WUEY01000029">
    <property type="protein sequence ID" value="NEI74374.1"/>
    <property type="molecule type" value="Genomic_DNA"/>
</dbReference>
<gene>
    <name evidence="3" type="ORF">GR212_33000</name>
</gene>
<reference evidence="3 4" key="1">
    <citation type="submission" date="2019-12" db="EMBL/GenBank/DDBJ databases">
        <title>Rhizobium genotypes associated with high levels of biological nitrogen fixation by grain legumes in a temperate-maritime cropping system.</title>
        <authorList>
            <person name="Maluk M."/>
            <person name="Francesc Ferrando Molina F."/>
            <person name="Lopez Del Egido L."/>
            <person name="Lafos M."/>
            <person name="Langarica-Fuentes A."/>
            <person name="Gebre Yohannes G."/>
            <person name="Young M.W."/>
            <person name="Martin P."/>
            <person name="Gantlett R."/>
            <person name="Kenicer G."/>
            <person name="Hawes C."/>
            <person name="Begg G.S."/>
            <person name="Quilliam R.S."/>
            <person name="Squire G.R."/>
            <person name="Poole P.S."/>
            <person name="Young P.W."/>
            <person name="Iannetta P.M."/>
            <person name="James E.K."/>
        </authorList>
    </citation>
    <scope>NUCLEOTIDE SEQUENCE [LARGE SCALE GENOMIC DNA]</scope>
    <source>
        <strain evidence="3 4">JHI1118</strain>
    </source>
</reference>
<dbReference type="AlphaFoldDB" id="A0A6L9UFD7"/>
<sequence length="125" mass="13802">MSISSLAESASEAAAWQATLRNSASLSRRPQRPEDLGYHNYVVRSHLRGAEQIRLIRSEREVADVAVKPVLRSDNSHLICEAIASGMGIGLVHDVLLEPMIAAGRLERVLSDWHHEPQAIQAVYP</sequence>
<dbReference type="Gene3D" id="3.40.190.10">
    <property type="entry name" value="Periplasmic binding protein-like II"/>
    <property type="match status" value="2"/>
</dbReference>
<dbReference type="PANTHER" id="PTHR30537:SF5">
    <property type="entry name" value="HTH-TYPE TRANSCRIPTIONAL ACTIVATOR TTDR-RELATED"/>
    <property type="match status" value="1"/>
</dbReference>
<dbReference type="InterPro" id="IPR058163">
    <property type="entry name" value="LysR-type_TF_proteobact-type"/>
</dbReference>
<feature type="domain" description="LysR substrate-binding" evidence="2">
    <location>
        <begin position="27"/>
        <end position="125"/>
    </location>
</feature>
<dbReference type="InterPro" id="IPR005119">
    <property type="entry name" value="LysR_subst-bd"/>
</dbReference>
<evidence type="ECO:0000313" key="3">
    <source>
        <dbReference type="EMBL" id="NEI74374.1"/>
    </source>
</evidence>
<evidence type="ECO:0000259" key="2">
    <source>
        <dbReference type="Pfam" id="PF03466"/>
    </source>
</evidence>
<dbReference type="SUPFAM" id="SSF53850">
    <property type="entry name" value="Periplasmic binding protein-like II"/>
    <property type="match status" value="1"/>
</dbReference>
<proteinExistence type="inferred from homology"/>
<comment type="caution">
    <text evidence="3">The sequence shown here is derived from an EMBL/GenBank/DDBJ whole genome shotgun (WGS) entry which is preliminary data.</text>
</comment>
<dbReference type="Proteomes" id="UP000483035">
    <property type="component" value="Unassembled WGS sequence"/>
</dbReference>
<comment type="similarity">
    <text evidence="1">Belongs to the LysR transcriptional regulatory family.</text>
</comment>
<dbReference type="RefSeq" id="WP_163993558.1">
    <property type="nucleotide sequence ID" value="NZ_WUEY01000029.1"/>
</dbReference>
<evidence type="ECO:0000313" key="4">
    <source>
        <dbReference type="Proteomes" id="UP000483035"/>
    </source>
</evidence>
<organism evidence="3 4">
    <name type="scientific">Rhizobium lusitanum</name>
    <dbReference type="NCBI Taxonomy" id="293958"/>
    <lineage>
        <taxon>Bacteria</taxon>
        <taxon>Pseudomonadati</taxon>
        <taxon>Pseudomonadota</taxon>
        <taxon>Alphaproteobacteria</taxon>
        <taxon>Hyphomicrobiales</taxon>
        <taxon>Rhizobiaceae</taxon>
        <taxon>Rhizobium/Agrobacterium group</taxon>
        <taxon>Rhizobium</taxon>
    </lineage>
</organism>